<dbReference type="Gene3D" id="3.40.50.1110">
    <property type="entry name" value="SGNH hydrolase"/>
    <property type="match status" value="1"/>
</dbReference>
<evidence type="ECO:0000313" key="6">
    <source>
        <dbReference type="EMBL" id="GGZ97682.1"/>
    </source>
</evidence>
<dbReference type="GO" id="GO:0005975">
    <property type="term" value="P:carbohydrate metabolic process"/>
    <property type="evidence" value="ECO:0007669"/>
    <property type="project" value="InterPro"/>
</dbReference>
<name>A0A918RIM2_9GAMM</name>
<comment type="caution">
    <text evidence="6">The sequence shown here is derived from an EMBL/GenBank/DDBJ whole genome shotgun (WGS) entry which is preliminary data.</text>
</comment>
<evidence type="ECO:0000313" key="7">
    <source>
        <dbReference type="Proteomes" id="UP000614811"/>
    </source>
</evidence>
<feature type="signal peptide" evidence="3">
    <location>
        <begin position="1"/>
        <end position="29"/>
    </location>
</feature>
<dbReference type="InterPro" id="IPR036514">
    <property type="entry name" value="SGNH_hydro_sf"/>
</dbReference>
<dbReference type="Gene3D" id="2.160.20.10">
    <property type="entry name" value="Single-stranded right-handed beta-helix, Pectin lyase-like"/>
    <property type="match status" value="1"/>
</dbReference>
<organism evidence="6 7">
    <name type="scientific">Arenicella chitinivorans</name>
    <dbReference type="NCBI Taxonomy" id="1329800"/>
    <lineage>
        <taxon>Bacteria</taxon>
        <taxon>Pseudomonadati</taxon>
        <taxon>Pseudomonadota</taxon>
        <taxon>Gammaproteobacteria</taxon>
        <taxon>Arenicellales</taxon>
        <taxon>Arenicellaceae</taxon>
        <taxon>Arenicella</taxon>
    </lineage>
</organism>
<feature type="domain" description="SGNH hydrolase-type esterase" evidence="5">
    <location>
        <begin position="36"/>
        <end position="187"/>
    </location>
</feature>
<keyword evidence="7" id="KW-1185">Reference proteome</keyword>
<gene>
    <name evidence="6" type="ORF">GCM10008090_02490</name>
</gene>
<feature type="chain" id="PRO_5036942275" description="Rhamnogalacturonyl hydrolase YesR" evidence="3">
    <location>
        <begin position="30"/>
        <end position="951"/>
    </location>
</feature>
<evidence type="ECO:0000256" key="3">
    <source>
        <dbReference type="SAM" id="SignalP"/>
    </source>
</evidence>
<dbReference type="RefSeq" id="WP_189398189.1">
    <property type="nucleotide sequence ID" value="NZ_BMXA01000001.1"/>
</dbReference>
<dbReference type="Pfam" id="PF13472">
    <property type="entry name" value="Lipase_GDSL_2"/>
    <property type="match status" value="1"/>
</dbReference>
<dbReference type="Pfam" id="PF07470">
    <property type="entry name" value="Glyco_hydro_88"/>
    <property type="match status" value="1"/>
</dbReference>
<dbReference type="GO" id="GO:0030599">
    <property type="term" value="F:pectinesterase activity"/>
    <property type="evidence" value="ECO:0007669"/>
    <property type="project" value="InterPro"/>
</dbReference>
<dbReference type="SUPFAM" id="SSF51126">
    <property type="entry name" value="Pectin lyase-like"/>
    <property type="match status" value="1"/>
</dbReference>
<dbReference type="SUPFAM" id="SSF52266">
    <property type="entry name" value="SGNH hydrolase"/>
    <property type="match status" value="1"/>
</dbReference>
<dbReference type="InterPro" id="IPR008928">
    <property type="entry name" value="6-hairpin_glycosidase_sf"/>
</dbReference>
<evidence type="ECO:0000259" key="4">
    <source>
        <dbReference type="Pfam" id="PF01095"/>
    </source>
</evidence>
<reference evidence="6" key="1">
    <citation type="journal article" date="2014" name="Int. J. Syst. Evol. Microbiol.">
        <title>Complete genome sequence of Corynebacterium casei LMG S-19264T (=DSM 44701T), isolated from a smear-ripened cheese.</title>
        <authorList>
            <consortium name="US DOE Joint Genome Institute (JGI-PGF)"/>
            <person name="Walter F."/>
            <person name="Albersmeier A."/>
            <person name="Kalinowski J."/>
            <person name="Ruckert C."/>
        </authorList>
    </citation>
    <scope>NUCLEOTIDE SEQUENCE</scope>
    <source>
        <strain evidence="6">KCTC 12711</strain>
    </source>
</reference>
<evidence type="ECO:0000256" key="1">
    <source>
        <dbReference type="ARBA" id="ARBA00022801"/>
    </source>
</evidence>
<dbReference type="InterPro" id="IPR010905">
    <property type="entry name" value="Glyco_hydro_88"/>
</dbReference>
<keyword evidence="1" id="KW-0378">Hydrolase</keyword>
<proteinExistence type="predicted"/>
<dbReference type="PANTHER" id="PTHR33886:SF8">
    <property type="entry name" value="UNSATURATED RHAMNOGALACTURONAN HYDROLASE (EUROFUNG)"/>
    <property type="match status" value="1"/>
</dbReference>
<dbReference type="CDD" id="cd01821">
    <property type="entry name" value="Rhamnogalacturan_acetylesterase_like"/>
    <property type="match status" value="1"/>
</dbReference>
<evidence type="ECO:0008006" key="8">
    <source>
        <dbReference type="Google" id="ProtNLM"/>
    </source>
</evidence>
<dbReference type="InterPro" id="IPR012341">
    <property type="entry name" value="6hp_glycosidase-like_sf"/>
</dbReference>
<reference evidence="6" key="2">
    <citation type="submission" date="2020-09" db="EMBL/GenBank/DDBJ databases">
        <authorList>
            <person name="Sun Q."/>
            <person name="Kim S."/>
        </authorList>
    </citation>
    <scope>NUCLEOTIDE SEQUENCE</scope>
    <source>
        <strain evidence="6">KCTC 12711</strain>
    </source>
</reference>
<dbReference type="Gene3D" id="1.50.10.10">
    <property type="match status" value="1"/>
</dbReference>
<dbReference type="AlphaFoldDB" id="A0A918RIM2"/>
<dbReference type="InterPro" id="IPR012334">
    <property type="entry name" value="Pectin_lyas_fold"/>
</dbReference>
<dbReference type="Proteomes" id="UP000614811">
    <property type="component" value="Unassembled WGS sequence"/>
</dbReference>
<dbReference type="Pfam" id="PF01095">
    <property type="entry name" value="Pectinesterase"/>
    <property type="match status" value="1"/>
</dbReference>
<dbReference type="SUPFAM" id="SSF48208">
    <property type="entry name" value="Six-hairpin glycosidases"/>
    <property type="match status" value="1"/>
</dbReference>
<dbReference type="PANTHER" id="PTHR33886">
    <property type="entry name" value="UNSATURATED RHAMNOGALACTURONAN HYDROLASE (EUROFUNG)"/>
    <property type="match status" value="1"/>
</dbReference>
<dbReference type="GO" id="GO:0042545">
    <property type="term" value="P:cell wall modification"/>
    <property type="evidence" value="ECO:0007669"/>
    <property type="project" value="InterPro"/>
</dbReference>
<dbReference type="EMBL" id="BMXA01000001">
    <property type="protein sequence ID" value="GGZ97682.1"/>
    <property type="molecule type" value="Genomic_DNA"/>
</dbReference>
<accession>A0A918RIM2</accession>
<sequence length="951" mass="106793">MLLTGRCNVIRSVNLLLLPLMFLASVVSAKTVHIAGDSTASNYGVEVFPRMGWGQALADFYTGKHRVNNLAQGGRSSRSFIDEGFFAELESAVVEGDLVLIQFGHNDAKDHSPERYTSPDGEYQEFLMRYVAMARAKKATPVLLTSIVRRKFEDGKLVPTHGDYPAAMRALAAAEGIALIDLNQLSRQWVSSLGEEASKQVYLHLPGEDGLIEDNSHFSQFGAYRLAAMVAQSLNQQGLLQLDLPTPRFLRVEQDGSGDTTRIQDALDKLAGSDGPAVILVGEGVFDEQLFMTRDNVAIVGKGRDKTTIKTSLLRANWRQDHSDDWGASTINIKASDLSFLQLRVVNDYGIVRGDHSHQFALRLLSGTRILSEDSVFITGGADTVSLWNKDAGMYYHRRAYFEGYTDFVCPRGWSYITDSTFFSRGGAAAIWHDGERAEDQKLVIKNSSFDGVENFILGRRHYDAQFYLINNRYSDNLADLPIFRVTYDDPAKNRANLWGDRAYYFGSQKAGRPYAWLNNNITAEQAKISARDTFGARWDPEAKLAQIKAQVGLFESPLRNAALNQPTTDAPVALRMASQHIERFPKPWLMRKSDGAYVWSYTHGLVLMGMQRLATHAPEADAEQFRRYAKAYADHFIDESGRIESLDLTEFNIDSINAGNILFELYADTGDARYKSAMDQLRTQLRWQPRTDSGGFWHKRKYPWQIWLDGLYMAQPFYVRYASEFESVPAVYEDSVQQFVRIEMETRDPETGLLYHAWDESKLQPWADPKTGRAPGFWSRAMGWYAMALVDTYEHLPADHPGRESLAAILKRLVAALAPYQHQTGLWYQVPDQGHRADNWLEASGSAMFVYAIAKGVRLSMLDSVYLPIAERGYQGLLDELISVEDGVVHLNNVCRSAGLGGEPYRSGSYEYYVTTDRVRDDAHGIGAFLLAASEMLIIEQSGDSSLRSE</sequence>
<evidence type="ECO:0000259" key="5">
    <source>
        <dbReference type="Pfam" id="PF13472"/>
    </source>
</evidence>
<dbReference type="InterPro" id="IPR011050">
    <property type="entry name" value="Pectin_lyase_fold/virulence"/>
</dbReference>
<dbReference type="InterPro" id="IPR052043">
    <property type="entry name" value="PolySaccharide_Degr_Enz"/>
</dbReference>
<keyword evidence="2" id="KW-0063">Aspartyl esterase</keyword>
<evidence type="ECO:0000256" key="2">
    <source>
        <dbReference type="ARBA" id="ARBA00023085"/>
    </source>
</evidence>
<dbReference type="InterPro" id="IPR037459">
    <property type="entry name" value="RhgT-like"/>
</dbReference>
<feature type="domain" description="Pectinesterase catalytic" evidence="4">
    <location>
        <begin position="252"/>
        <end position="424"/>
    </location>
</feature>
<keyword evidence="3" id="KW-0732">Signal</keyword>
<dbReference type="InterPro" id="IPR000070">
    <property type="entry name" value="Pectinesterase_cat"/>
</dbReference>
<dbReference type="InterPro" id="IPR013830">
    <property type="entry name" value="SGNH_hydro"/>
</dbReference>
<protein>
    <recommendedName>
        <fullName evidence="8">Rhamnogalacturonyl hydrolase YesR</fullName>
    </recommendedName>
</protein>